<keyword evidence="2" id="KW-1185">Reference proteome</keyword>
<dbReference type="EMBL" id="JASDCQ010000001">
    <property type="protein sequence ID" value="MDN3426495.1"/>
    <property type="molecule type" value="Genomic_DNA"/>
</dbReference>
<protein>
    <recommendedName>
        <fullName evidence="3">tRNA U-34 5-methylaminomethyl-2-thiouridine biosynthesis protein</fullName>
    </recommendedName>
</protein>
<evidence type="ECO:0008006" key="3">
    <source>
        <dbReference type="Google" id="ProtNLM"/>
    </source>
</evidence>
<evidence type="ECO:0000313" key="1">
    <source>
        <dbReference type="EMBL" id="MDN3426495.1"/>
    </source>
</evidence>
<dbReference type="RefSeq" id="WP_290214363.1">
    <property type="nucleotide sequence ID" value="NZ_JASDCQ010000001.1"/>
</dbReference>
<accession>A0ABT7ZH54</accession>
<proteinExistence type="predicted"/>
<name>A0ABT7ZH54_9BACL</name>
<organism evidence="1 2">
    <name type="scientific">Planococcus notacanthi</name>
    <dbReference type="NCBI Taxonomy" id="3035188"/>
    <lineage>
        <taxon>Bacteria</taxon>
        <taxon>Bacillati</taxon>
        <taxon>Bacillota</taxon>
        <taxon>Bacilli</taxon>
        <taxon>Bacillales</taxon>
        <taxon>Caryophanaceae</taxon>
        <taxon>Planococcus</taxon>
    </lineage>
</organism>
<comment type="caution">
    <text evidence="1">The sequence shown here is derived from an EMBL/GenBank/DDBJ whole genome shotgun (WGS) entry which is preliminary data.</text>
</comment>
<dbReference type="Proteomes" id="UP001225873">
    <property type="component" value="Unassembled WGS sequence"/>
</dbReference>
<evidence type="ECO:0000313" key="2">
    <source>
        <dbReference type="Proteomes" id="UP001225873"/>
    </source>
</evidence>
<sequence length="52" mass="5675">MKYLIILILAVILTWSIIGVITQDMDFGGMALFIGGITCGYLTRKAVEPKGE</sequence>
<reference evidence="1 2" key="1">
    <citation type="submission" date="2023-03" db="EMBL/GenBank/DDBJ databases">
        <authorList>
            <person name="Uniacke-Lowe S."/>
            <person name="Ross P."/>
            <person name="Hill C."/>
        </authorList>
    </citation>
    <scope>NUCLEOTIDE SEQUENCE [LARGE SCALE GENOMIC DNA]</scope>
    <source>
        <strain evidence="1 2">APC 4016</strain>
    </source>
</reference>
<gene>
    <name evidence="1" type="ORF">QMA01_04235</name>
</gene>